<evidence type="ECO:0000313" key="2">
    <source>
        <dbReference type="Proteomes" id="UP000245838"/>
    </source>
</evidence>
<protein>
    <submittedName>
        <fullName evidence="1">Uncharacterized protein</fullName>
    </submittedName>
</protein>
<reference evidence="1 2" key="1">
    <citation type="submission" date="2015-05" db="EMBL/GenBank/DDBJ databases">
        <authorList>
            <person name="Goodhead I."/>
        </authorList>
    </citation>
    <scope>NUCLEOTIDE SEQUENCE [LARGE SCALE GENOMIC DNA]</scope>
    <source>
        <strain evidence="2">morsitans</strain>
    </source>
</reference>
<organism evidence="1 2">
    <name type="scientific">Sodalis glossinidius (strain morsitans)</name>
    <dbReference type="NCBI Taxonomy" id="343509"/>
    <lineage>
        <taxon>Bacteria</taxon>
        <taxon>Pseudomonadati</taxon>
        <taxon>Pseudomonadota</taxon>
        <taxon>Gammaproteobacteria</taxon>
        <taxon>Enterobacterales</taxon>
        <taxon>Bruguierivoracaceae</taxon>
        <taxon>Sodalis</taxon>
    </lineage>
</organism>
<proteinExistence type="predicted"/>
<sequence length="181" mass="20246">MQAALTLLLTLLIPQNLRHRPVLSNFLISVMSKDGCLCSFATCTRVVKVDGDSTWLRGMVNPPRVVCIQIITGFPKFLYLRVIAPYGLYPLHGQLCDGLPCLTQMLCIQRQDHRQYFQQGRQLCGGERRLNWGNTAGEINAQILPGFVCGIGFLEIQGGWVAISNFGYRTGLFQCFGFPFV</sequence>
<accession>A0A193QG42</accession>
<dbReference type="Proteomes" id="UP000245838">
    <property type="component" value="Chromosome sggmmb4_Chromosome"/>
</dbReference>
<name>A0A193QG42_SODGM</name>
<dbReference type="EMBL" id="LN854557">
    <property type="protein sequence ID" value="CRL43885.1"/>
    <property type="molecule type" value="Genomic_DNA"/>
</dbReference>
<gene>
    <name evidence="1" type="ORF">SGGMMB4_00608</name>
</gene>
<dbReference type="RefSeq" id="WP_166506373.1">
    <property type="nucleotide sequence ID" value="NZ_LN854557.1"/>
</dbReference>
<dbReference type="AlphaFoldDB" id="A0A193QG42"/>
<evidence type="ECO:0000313" key="1">
    <source>
        <dbReference type="EMBL" id="CRL43885.1"/>
    </source>
</evidence>